<dbReference type="OrthoDB" id="9787548at2"/>
<dbReference type="HAMAP" id="MF_00221">
    <property type="entry name" value="NRAMP"/>
    <property type="match status" value="1"/>
</dbReference>
<reference evidence="9 11" key="3">
    <citation type="submission" date="2018-06" db="EMBL/GenBank/DDBJ databases">
        <authorList>
            <consortium name="Pathogen Informatics"/>
            <person name="Doyle S."/>
        </authorList>
    </citation>
    <scope>NUCLEOTIDE SEQUENCE [LARGE SCALE GENOMIC DNA]</scope>
    <source>
        <strain evidence="9 11">NCTC13834</strain>
    </source>
</reference>
<protein>
    <recommendedName>
        <fullName evidence="6">Divalent metal cation transporter MntH</fullName>
    </recommendedName>
</protein>
<keyword evidence="5 6" id="KW-0472">Membrane</keyword>
<evidence type="ECO:0000313" key="11">
    <source>
        <dbReference type="Proteomes" id="UP000254412"/>
    </source>
</evidence>
<keyword evidence="2 6" id="KW-0813">Transport</keyword>
<reference evidence="8 10" key="1">
    <citation type="journal article" date="2016" name="Front. Microbiol.">
        <title>Comprehensive Phylogenetic Analysis of Bovine Non-aureus Staphylococci Species Based on Whole-Genome Sequencing.</title>
        <authorList>
            <person name="Naushad S."/>
            <person name="Barkema H.W."/>
            <person name="Luby C."/>
            <person name="Condas L.A."/>
            <person name="Nobrega D.B."/>
            <person name="Carson D.A."/>
            <person name="De Buck J."/>
        </authorList>
    </citation>
    <scope>NUCLEOTIDE SEQUENCE [LARGE SCALE GENOMIC DNA]</scope>
    <source>
        <strain evidence="8 10">SNUC 4337</strain>
    </source>
</reference>
<keyword evidence="6" id="KW-0406">Ion transport</keyword>
<feature type="transmembrane region" description="Helical" evidence="6">
    <location>
        <begin position="384"/>
        <end position="406"/>
    </location>
</feature>
<comment type="function">
    <text evidence="6">H(+)-stimulated, divalent metal cation uptake system.</text>
</comment>
<feature type="transmembrane region" description="Helical" evidence="6">
    <location>
        <begin position="169"/>
        <end position="190"/>
    </location>
</feature>
<evidence type="ECO:0000256" key="2">
    <source>
        <dbReference type="ARBA" id="ARBA00022448"/>
    </source>
</evidence>
<keyword evidence="12" id="KW-1185">Reference proteome</keyword>
<dbReference type="Pfam" id="PF01566">
    <property type="entry name" value="Nramp"/>
    <property type="match status" value="1"/>
</dbReference>
<keyword evidence="4 6" id="KW-1133">Transmembrane helix</keyword>
<dbReference type="NCBIfam" id="NF037982">
    <property type="entry name" value="Nramp_1"/>
    <property type="match status" value="1"/>
</dbReference>
<comment type="similarity">
    <text evidence="6">Belongs to the NRAMP family.</text>
</comment>
<sequence length="447" mass="49249">MSKNIKMHNKSLEEINNTVSINTNGKFSQKLLSYLGPGLLVAVGYMDPGNWITSMQGGAQFGYILLFVILLSSLSAMLLQSMTVRLGIATGMDLAQATKYYLNKPLSFVFWIIAELAIIATDIAEVIGSAIALDLLFGIPLLVGALITVLDVFLLLFIMRFGFRKIEAIVGTLIFTVLVIFIFEVFIASPHVSEALNGFLPSKTIITDNGALFIALGIIGATIMPHNLYLHSSIVQSRMYDRNNLKSKAHAIKYATMDSNIQLSIAFVINCLLLVLGAALFYGVNSDQLGGFYDLYQALQNQPILGASMGAIMSTLFAVALLASGQNSTITGTMAGQIVMEGFLHLKIPNWLRRLVTRLIAILPIIFCIVIFKSDEGKIEQLLIFSQVFLSLALPFSLIPLQLATNNRYLMGQFKNKMWINTISWLLIIILSILNIYLIIETFQELG</sequence>
<dbReference type="PRINTS" id="PR00447">
    <property type="entry name" value="NATRESASSCMP"/>
</dbReference>
<evidence type="ECO:0000313" key="8">
    <source>
        <dbReference type="EMBL" id="PTK58809.1"/>
    </source>
</evidence>
<dbReference type="GO" id="GO:0005384">
    <property type="term" value="F:manganese ion transmembrane transporter activity"/>
    <property type="evidence" value="ECO:0007669"/>
    <property type="project" value="TreeGrafter"/>
</dbReference>
<dbReference type="GeneID" id="66777280"/>
<feature type="transmembrane region" description="Helical" evidence="6">
    <location>
        <begin position="108"/>
        <end position="131"/>
    </location>
</feature>
<evidence type="ECO:0000256" key="6">
    <source>
        <dbReference type="HAMAP-Rule" id="MF_00221"/>
    </source>
</evidence>
<keyword evidence="6" id="KW-1003">Cell membrane</keyword>
<dbReference type="PANTHER" id="PTHR11706">
    <property type="entry name" value="SOLUTE CARRIER PROTEIN FAMILY 11 MEMBER"/>
    <property type="match status" value="1"/>
</dbReference>
<feature type="transmembrane region" description="Helical" evidence="6">
    <location>
        <begin position="418"/>
        <end position="440"/>
    </location>
</feature>
<dbReference type="GO" id="GO:0034755">
    <property type="term" value="P:iron ion transmembrane transport"/>
    <property type="evidence" value="ECO:0007669"/>
    <property type="project" value="TreeGrafter"/>
</dbReference>
<keyword evidence="6" id="KW-0769">Symport</keyword>
<gene>
    <name evidence="9" type="primary">mntH_1</name>
    <name evidence="6" type="synonym">mntH</name>
    <name evidence="8" type="ORF">BUZ61_07890</name>
    <name evidence="7" type="ORF">J3T88_05775</name>
    <name evidence="9" type="ORF">NCTC13834_01903</name>
</gene>
<proteinExistence type="inferred from homology"/>
<dbReference type="EMBL" id="UHDS01000001">
    <property type="protein sequence ID" value="SUM55536.1"/>
    <property type="molecule type" value="Genomic_DNA"/>
</dbReference>
<evidence type="ECO:0000313" key="12">
    <source>
        <dbReference type="Proteomes" id="UP000664081"/>
    </source>
</evidence>
<dbReference type="InterPro" id="IPR001046">
    <property type="entry name" value="NRAMP_fam"/>
</dbReference>
<dbReference type="KEGG" id="snl:BJD96_09410"/>
<feature type="transmembrane region" description="Helical" evidence="6">
    <location>
        <begin position="31"/>
        <end position="48"/>
    </location>
</feature>
<dbReference type="AlphaFoldDB" id="A0A291JKT0"/>
<keyword evidence="3 6" id="KW-0812">Transmembrane</keyword>
<accession>A0A291JKT0</accession>
<evidence type="ECO:0000313" key="9">
    <source>
        <dbReference type="EMBL" id="SUM55536.1"/>
    </source>
</evidence>
<dbReference type="NCBIfam" id="NF001923">
    <property type="entry name" value="PRK00701.1"/>
    <property type="match status" value="1"/>
</dbReference>
<evidence type="ECO:0000256" key="4">
    <source>
        <dbReference type="ARBA" id="ARBA00022989"/>
    </source>
</evidence>
<name>A0A291JKT0_9STAP</name>
<feature type="transmembrane region" description="Helical" evidence="6">
    <location>
        <begin position="60"/>
        <end position="79"/>
    </location>
</feature>
<dbReference type="Proteomes" id="UP000664081">
    <property type="component" value="Unassembled WGS sequence"/>
</dbReference>
<dbReference type="GO" id="GO:0015086">
    <property type="term" value="F:cadmium ion transmembrane transporter activity"/>
    <property type="evidence" value="ECO:0007669"/>
    <property type="project" value="TreeGrafter"/>
</dbReference>
<comment type="subcellular location">
    <subcellularLocation>
        <location evidence="6">Cell membrane</location>
        <topology evidence="6">Multi-pass membrane protein</topology>
    </subcellularLocation>
    <subcellularLocation>
        <location evidence="1">Membrane</location>
        <topology evidence="1">Multi-pass membrane protein</topology>
    </subcellularLocation>
</comment>
<dbReference type="GO" id="GO:0015293">
    <property type="term" value="F:symporter activity"/>
    <property type="evidence" value="ECO:0007669"/>
    <property type="project" value="UniProtKB-UniRule"/>
</dbReference>
<dbReference type="NCBIfam" id="TIGR01197">
    <property type="entry name" value="nramp"/>
    <property type="match status" value="1"/>
</dbReference>
<feature type="transmembrane region" description="Helical" evidence="6">
    <location>
        <begin position="210"/>
        <end position="230"/>
    </location>
</feature>
<organism evidence="8 10">
    <name type="scientific">Staphylococcus nepalensis</name>
    <dbReference type="NCBI Taxonomy" id="214473"/>
    <lineage>
        <taxon>Bacteria</taxon>
        <taxon>Bacillati</taxon>
        <taxon>Bacillota</taxon>
        <taxon>Bacilli</taxon>
        <taxon>Bacillales</taxon>
        <taxon>Staphylococcaceae</taxon>
        <taxon>Staphylococcus</taxon>
    </lineage>
</organism>
<reference evidence="8" key="2">
    <citation type="submission" date="2018-03" db="EMBL/GenBank/DDBJ databases">
        <authorList>
            <person name="Keele B.F."/>
        </authorList>
    </citation>
    <scope>NUCLEOTIDE SEQUENCE</scope>
    <source>
        <strain evidence="8">SNUC 4337</strain>
    </source>
</reference>
<dbReference type="EMBL" id="PZHR01000036">
    <property type="protein sequence ID" value="PTK58809.1"/>
    <property type="molecule type" value="Genomic_DNA"/>
</dbReference>
<evidence type="ECO:0000313" key="10">
    <source>
        <dbReference type="Proteomes" id="UP000240400"/>
    </source>
</evidence>
<dbReference type="PANTHER" id="PTHR11706:SF33">
    <property type="entry name" value="NATURAL RESISTANCE-ASSOCIATED MACROPHAGE PROTEIN 2"/>
    <property type="match status" value="1"/>
</dbReference>
<evidence type="ECO:0000256" key="3">
    <source>
        <dbReference type="ARBA" id="ARBA00022692"/>
    </source>
</evidence>
<feature type="transmembrane region" description="Helical" evidence="6">
    <location>
        <begin position="263"/>
        <end position="284"/>
    </location>
</feature>
<feature type="transmembrane region" description="Helical" evidence="6">
    <location>
        <begin position="304"/>
        <end position="324"/>
    </location>
</feature>
<evidence type="ECO:0000313" key="7">
    <source>
        <dbReference type="EMBL" id="MBO1226834.1"/>
    </source>
</evidence>
<dbReference type="Proteomes" id="UP000254412">
    <property type="component" value="Unassembled WGS sequence"/>
</dbReference>
<dbReference type="RefSeq" id="WP_096810393.1">
    <property type="nucleotide sequence ID" value="NZ_BMCF01000010.1"/>
</dbReference>
<feature type="transmembrane region" description="Helical" evidence="6">
    <location>
        <begin position="137"/>
        <end position="157"/>
    </location>
</feature>
<dbReference type="GO" id="GO:0046872">
    <property type="term" value="F:metal ion binding"/>
    <property type="evidence" value="ECO:0007669"/>
    <property type="project" value="UniProtKB-UniRule"/>
</dbReference>
<reference evidence="7 12" key="4">
    <citation type="submission" date="2021-03" db="EMBL/GenBank/DDBJ databases">
        <title>Staphylococci and Mammaliicocci in bats.</title>
        <authorList>
            <person name="Fountain K."/>
        </authorList>
    </citation>
    <scope>NUCLEOTIDE SEQUENCE [LARGE SCALE GENOMIC DNA]</scope>
    <source>
        <strain evidence="7 12">18_1_E_SW</strain>
    </source>
</reference>
<dbReference type="EMBL" id="JAFNLT010000004">
    <property type="protein sequence ID" value="MBO1226834.1"/>
    <property type="molecule type" value="Genomic_DNA"/>
</dbReference>
<dbReference type="Proteomes" id="UP000240400">
    <property type="component" value="Unassembled WGS sequence"/>
</dbReference>
<feature type="transmembrane region" description="Helical" evidence="6">
    <location>
        <begin position="355"/>
        <end position="372"/>
    </location>
</feature>
<evidence type="ECO:0000256" key="5">
    <source>
        <dbReference type="ARBA" id="ARBA00023136"/>
    </source>
</evidence>
<dbReference type="GO" id="GO:0005886">
    <property type="term" value="C:plasma membrane"/>
    <property type="evidence" value="ECO:0007669"/>
    <property type="project" value="UniProtKB-SubCell"/>
</dbReference>
<evidence type="ECO:0000256" key="1">
    <source>
        <dbReference type="ARBA" id="ARBA00004141"/>
    </source>
</evidence>